<dbReference type="EMBL" id="JACCKA010000039">
    <property type="protein sequence ID" value="NZA25815.1"/>
    <property type="molecule type" value="Genomic_DNA"/>
</dbReference>
<dbReference type="PANTHER" id="PTHR43433:SF5">
    <property type="entry name" value="AB HYDROLASE-1 DOMAIN-CONTAINING PROTEIN"/>
    <property type="match status" value="1"/>
</dbReference>
<evidence type="ECO:0000259" key="1">
    <source>
        <dbReference type="Pfam" id="PF00561"/>
    </source>
</evidence>
<dbReference type="Proteomes" id="UP000578091">
    <property type="component" value="Unassembled WGS sequence"/>
</dbReference>
<dbReference type="GO" id="GO:0006355">
    <property type="term" value="P:regulation of DNA-templated transcription"/>
    <property type="evidence" value="ECO:0007669"/>
    <property type="project" value="InterPro"/>
</dbReference>
<dbReference type="SUPFAM" id="SSF53474">
    <property type="entry name" value="alpha/beta-Hydrolases"/>
    <property type="match status" value="1"/>
</dbReference>
<dbReference type="Gene3D" id="1.10.10.10">
    <property type="entry name" value="Winged helix-like DNA-binding domain superfamily/Winged helix DNA-binding domain"/>
    <property type="match status" value="1"/>
</dbReference>
<feature type="domain" description="AB hydrolase-1" evidence="1">
    <location>
        <begin position="268"/>
        <end position="483"/>
    </location>
</feature>
<keyword evidence="2" id="KW-0378">Hydrolase</keyword>
<evidence type="ECO:0000313" key="2">
    <source>
        <dbReference type="EMBL" id="NZA25815.1"/>
    </source>
</evidence>
<dbReference type="Pfam" id="PF00561">
    <property type="entry name" value="Abhydrolase_1"/>
    <property type="match status" value="1"/>
</dbReference>
<dbReference type="Gene3D" id="3.40.50.1820">
    <property type="entry name" value="alpha/beta hydrolase"/>
    <property type="match status" value="1"/>
</dbReference>
<dbReference type="InterPro" id="IPR036388">
    <property type="entry name" value="WH-like_DNA-bd_sf"/>
</dbReference>
<dbReference type="SUPFAM" id="SSF46894">
    <property type="entry name" value="C-terminal effector domain of the bipartite response regulators"/>
    <property type="match status" value="1"/>
</dbReference>
<dbReference type="InterPro" id="IPR000073">
    <property type="entry name" value="AB_hydrolase_1"/>
</dbReference>
<dbReference type="AlphaFoldDB" id="A0A853JAF0"/>
<dbReference type="InterPro" id="IPR029058">
    <property type="entry name" value="AB_hydrolase_fold"/>
</dbReference>
<organism evidence="2 3">
    <name type="scientific">Luteimonas salinisoli</name>
    <dbReference type="NCBI Taxonomy" id="2752307"/>
    <lineage>
        <taxon>Bacteria</taxon>
        <taxon>Pseudomonadati</taxon>
        <taxon>Pseudomonadota</taxon>
        <taxon>Gammaproteobacteria</taxon>
        <taxon>Lysobacterales</taxon>
        <taxon>Lysobacteraceae</taxon>
        <taxon>Luteimonas</taxon>
    </lineage>
</organism>
<dbReference type="GO" id="GO:0016787">
    <property type="term" value="F:hydrolase activity"/>
    <property type="evidence" value="ECO:0007669"/>
    <property type="project" value="UniProtKB-KW"/>
</dbReference>
<sequence>MPPVRIRYCGEPALLRDGVAVPLPASRKTRALLFLLLRSARPWRREQLCGMFWNVPNDPRAALRWSLSKLRQALGEQAHWINAGREHVACIAADTESDLERMAAAAAGEVDEERLLALATEALEPPLLGLDLPRSPEFDLWLASERLAADRIRAALLLRAARIPGVDAAQALLFQRAAELALPGSAGALLPQAAPALAQPLAPSPAAAAVPQTRRAADARLAALPQTVRYRIAPDGARIAYACTGEGPPLVKTANWLNHLELDWDSPLWGRMIHALSEHHQLVRYDERGNGLSQWDVDEIGFDAFVSDLEVVVDGLGLERFPLLGVSQGCAVSVEYAARHPERVSALVLIGGYANGWRIAGDARVIAEREATITLVRHGWGKDNPAYRQIFSHSFFPKGTPEELDWFNEFQRRTASAENAVRFLEAFSTIDVRHRLADVHAPTLVIHARGDQRVPIEQGAALASGIREAELVTLDCDSHLPLDREPAHAHMLACIHRFLAAH</sequence>
<gene>
    <name evidence="2" type="ORF">H0E84_05420</name>
</gene>
<dbReference type="PRINTS" id="PR00111">
    <property type="entry name" value="ABHYDROLASE"/>
</dbReference>
<comment type="caution">
    <text evidence="2">The sequence shown here is derived from an EMBL/GenBank/DDBJ whole genome shotgun (WGS) entry which is preliminary data.</text>
</comment>
<dbReference type="RefSeq" id="WP_180677617.1">
    <property type="nucleotide sequence ID" value="NZ_JACCKA010000039.1"/>
</dbReference>
<evidence type="ECO:0000313" key="3">
    <source>
        <dbReference type="Proteomes" id="UP000578091"/>
    </source>
</evidence>
<proteinExistence type="predicted"/>
<dbReference type="PANTHER" id="PTHR43433">
    <property type="entry name" value="HYDROLASE, ALPHA/BETA FOLD FAMILY PROTEIN"/>
    <property type="match status" value="1"/>
</dbReference>
<name>A0A853JAF0_9GAMM</name>
<keyword evidence="3" id="KW-1185">Reference proteome</keyword>
<reference evidence="2 3" key="1">
    <citation type="submission" date="2020-07" db="EMBL/GenBank/DDBJ databases">
        <title>Luteimonas sp. SJ-92.</title>
        <authorList>
            <person name="Huang X.-X."/>
            <person name="Xu L."/>
            <person name="Sun J.-Q."/>
        </authorList>
    </citation>
    <scope>NUCLEOTIDE SEQUENCE [LARGE SCALE GENOMIC DNA]</scope>
    <source>
        <strain evidence="2 3">SJ-92</strain>
    </source>
</reference>
<dbReference type="InterPro" id="IPR050471">
    <property type="entry name" value="AB_hydrolase"/>
</dbReference>
<protein>
    <submittedName>
        <fullName evidence="2">Alpha/beta fold hydrolase</fullName>
    </submittedName>
</protein>
<dbReference type="InterPro" id="IPR016032">
    <property type="entry name" value="Sig_transdc_resp-reg_C-effctor"/>
</dbReference>
<dbReference type="GO" id="GO:0003677">
    <property type="term" value="F:DNA binding"/>
    <property type="evidence" value="ECO:0007669"/>
    <property type="project" value="InterPro"/>
</dbReference>
<accession>A0A853JAF0</accession>